<evidence type="ECO:0000313" key="4">
    <source>
        <dbReference type="EMBL" id="KAK4808230.1"/>
    </source>
</evidence>
<reference evidence="4 5" key="1">
    <citation type="journal article" date="2023" name="J. Hered.">
        <title>Chromosome-level genome of the wood stork (Mycteria americana) provides insight into avian chromosome evolution.</title>
        <authorList>
            <person name="Flamio R. Jr."/>
            <person name="Ramstad K.M."/>
        </authorList>
    </citation>
    <scope>NUCLEOTIDE SEQUENCE [LARGE SCALE GENOMIC DNA]</scope>
    <source>
        <strain evidence="4">JAX WOST 10</strain>
    </source>
</reference>
<dbReference type="Proteomes" id="UP001333110">
    <property type="component" value="Unassembled WGS sequence"/>
</dbReference>
<evidence type="ECO:0000259" key="3">
    <source>
        <dbReference type="Pfam" id="PF19314"/>
    </source>
</evidence>
<dbReference type="AlphaFoldDB" id="A0AAN7MK47"/>
<keyword evidence="5" id="KW-1185">Reference proteome</keyword>
<dbReference type="InterPro" id="IPR019384">
    <property type="entry name" value="FHIP"/>
</dbReference>
<dbReference type="Pfam" id="PF10257">
    <property type="entry name" value="RAI16-like"/>
    <property type="match status" value="1"/>
</dbReference>
<evidence type="ECO:0000256" key="2">
    <source>
        <dbReference type="SAM" id="MobiDB-lite"/>
    </source>
</evidence>
<protein>
    <recommendedName>
        <fullName evidence="3">FHF complex subunit HOOK-interacting protein C-terminal domain-containing protein</fullName>
    </recommendedName>
</protein>
<sequence length="694" mass="75782">MPQPPIPVSADESIPARQTDIPWRLKQMLDILVYEEKQRPAGEAGPCLEYLLQHKVLETLGTLGKAEYPPGMRQQVLLFFSRVLGQVQHPLLHYLSVHRPVQGGRAAGSPASLSLPCQKLLQLSGDCLGSGTEKEEVQFAAVLCTKIKQDPTLLAYILEVSGPRASLCWWDTYGVICGGKSILNGRRAQELPASPVEEGAEHPPGTAAGSPPAEPSPPRRDSNLVTSLVGLCKSKKSRVALKARENLLLLVGLAQEAAAACLVRSSALCQLLTEHLCDLYSTVPACTDPADILALERASWRSQGDAAGDGVFPGKESLAAFFGWLDYLDELVMGAQPVVADAITEAVEEKFFQGILRPQLLQMTPLAASHPVPSRSELAVLSATATLTGTVRQIRAPPLLHRLVLFLLGPDRHPETPGDAPHPLRTQLIDRCNHLSDEISLASLRLFEELLRKPHEHVARSLALRNLEARGYLQRGPPVPDDHGPPEPDPDEDGLDLEEDPYFTDGFPDAGFGTAKKPQPESAPLGKGQVSEVVSSFLCLVPEEAKTSSCMEEGGYDTYVHDALGMVQACRASAAPWGWPTAPRPLDACHPEVTFYEGHFLKVLFDRMTRILDQPYSLNLQVTSVLSLLAAFPHPHLHEYLLDPYLNLAPGCRSLFSVLVRVIGDLMQRLQRVPHFRAKLLLVRRQLMGLVPGE</sequence>
<comment type="caution">
    <text evidence="4">The sequence shown here is derived from an EMBL/GenBank/DDBJ whole genome shotgun (WGS) entry which is preliminary data.</text>
</comment>
<dbReference type="PANTHER" id="PTHR21705">
    <property type="entry name" value="RAI16 PROTEIN-RELATED"/>
    <property type="match status" value="1"/>
</dbReference>
<comment type="similarity">
    <text evidence="1">Belongs to the FHIP family.</text>
</comment>
<evidence type="ECO:0000256" key="1">
    <source>
        <dbReference type="ARBA" id="ARBA00024336"/>
    </source>
</evidence>
<dbReference type="InterPro" id="IPR045669">
    <property type="entry name" value="FHIP_C"/>
</dbReference>
<organism evidence="4 5">
    <name type="scientific">Mycteria americana</name>
    <name type="common">Wood stork</name>
    <dbReference type="NCBI Taxonomy" id="33587"/>
    <lineage>
        <taxon>Eukaryota</taxon>
        <taxon>Metazoa</taxon>
        <taxon>Chordata</taxon>
        <taxon>Craniata</taxon>
        <taxon>Vertebrata</taxon>
        <taxon>Euteleostomi</taxon>
        <taxon>Archelosauria</taxon>
        <taxon>Archosauria</taxon>
        <taxon>Dinosauria</taxon>
        <taxon>Saurischia</taxon>
        <taxon>Theropoda</taxon>
        <taxon>Coelurosauria</taxon>
        <taxon>Aves</taxon>
        <taxon>Neognathae</taxon>
        <taxon>Neoaves</taxon>
        <taxon>Aequornithes</taxon>
        <taxon>Ciconiiformes</taxon>
        <taxon>Ciconiidae</taxon>
        <taxon>Mycteria</taxon>
    </lineage>
</organism>
<name>A0AAN7MK47_MYCAM</name>
<dbReference type="PANTHER" id="PTHR21705:SF9">
    <property type="entry name" value="FHF COMPLEX SUBUNIT HOOK-INTERACTING PROTEIN 2B"/>
    <property type="match status" value="1"/>
</dbReference>
<feature type="compositionally biased region" description="Acidic residues" evidence="2">
    <location>
        <begin position="488"/>
        <end position="502"/>
    </location>
</feature>
<dbReference type="Pfam" id="PF19314">
    <property type="entry name" value="DUF5917"/>
    <property type="match status" value="1"/>
</dbReference>
<feature type="region of interest" description="Disordered" evidence="2">
    <location>
        <begin position="473"/>
        <end position="527"/>
    </location>
</feature>
<accession>A0AAN7MK47</accession>
<dbReference type="EMBL" id="JAUNZN010000025">
    <property type="protein sequence ID" value="KAK4808230.1"/>
    <property type="molecule type" value="Genomic_DNA"/>
</dbReference>
<feature type="non-terminal residue" evidence="4">
    <location>
        <position position="694"/>
    </location>
</feature>
<proteinExistence type="inferred from homology"/>
<evidence type="ECO:0000313" key="5">
    <source>
        <dbReference type="Proteomes" id="UP001333110"/>
    </source>
</evidence>
<feature type="domain" description="FHF complex subunit HOOK-interacting protein C-terminal" evidence="3">
    <location>
        <begin position="597"/>
        <end position="689"/>
    </location>
</feature>
<gene>
    <name evidence="4" type="ORF">QYF61_006815</name>
</gene>
<feature type="region of interest" description="Disordered" evidence="2">
    <location>
        <begin position="191"/>
        <end position="221"/>
    </location>
</feature>